<evidence type="ECO:0000256" key="3">
    <source>
        <dbReference type="SAM" id="MobiDB-lite"/>
    </source>
</evidence>
<dbReference type="AlphaFoldDB" id="A0A4Y9Z737"/>
<dbReference type="GO" id="GO:0005737">
    <property type="term" value="C:cytoplasm"/>
    <property type="evidence" value="ECO:0007669"/>
    <property type="project" value="UniProtKB-SubCell"/>
</dbReference>
<keyword evidence="2" id="KW-0963">Cytoplasm</keyword>
<feature type="compositionally biased region" description="Low complexity" evidence="3">
    <location>
        <begin position="769"/>
        <end position="782"/>
    </location>
</feature>
<keyword evidence="7" id="KW-1185">Reference proteome</keyword>
<feature type="compositionally biased region" description="Polar residues" evidence="3">
    <location>
        <begin position="783"/>
        <end position="792"/>
    </location>
</feature>
<feature type="region of interest" description="Disordered" evidence="3">
    <location>
        <begin position="1078"/>
        <end position="1104"/>
    </location>
</feature>
<dbReference type="OrthoDB" id="76453at2759"/>
<reference evidence="6 7" key="1">
    <citation type="submission" date="2019-02" db="EMBL/GenBank/DDBJ databases">
        <title>Genome sequencing of the rare red list fungi Dentipellis fragilis.</title>
        <authorList>
            <person name="Buettner E."/>
            <person name="Kellner H."/>
        </authorList>
    </citation>
    <scope>NUCLEOTIDE SEQUENCE [LARGE SCALE GENOMIC DNA]</scope>
    <source>
        <strain evidence="6 7">DSM 105465</strain>
    </source>
</reference>
<evidence type="ECO:0000313" key="6">
    <source>
        <dbReference type="EMBL" id="TFY70332.1"/>
    </source>
</evidence>
<organism evidence="6 7">
    <name type="scientific">Dentipellis fragilis</name>
    <dbReference type="NCBI Taxonomy" id="205917"/>
    <lineage>
        <taxon>Eukaryota</taxon>
        <taxon>Fungi</taxon>
        <taxon>Dikarya</taxon>
        <taxon>Basidiomycota</taxon>
        <taxon>Agaricomycotina</taxon>
        <taxon>Agaricomycetes</taxon>
        <taxon>Russulales</taxon>
        <taxon>Hericiaceae</taxon>
        <taxon>Dentipellis</taxon>
    </lineage>
</organism>
<feature type="compositionally biased region" description="Low complexity" evidence="3">
    <location>
        <begin position="251"/>
        <end position="271"/>
    </location>
</feature>
<feature type="region of interest" description="Disordered" evidence="3">
    <location>
        <begin position="200"/>
        <end position="337"/>
    </location>
</feature>
<evidence type="ECO:0000256" key="1">
    <source>
        <dbReference type="ARBA" id="ARBA00004496"/>
    </source>
</evidence>
<feature type="compositionally biased region" description="Basic residues" evidence="3">
    <location>
        <begin position="864"/>
        <end position="874"/>
    </location>
</feature>
<feature type="compositionally biased region" description="Basic and acidic residues" evidence="3">
    <location>
        <begin position="723"/>
        <end position="743"/>
    </location>
</feature>
<evidence type="ECO:0008006" key="8">
    <source>
        <dbReference type="Google" id="ProtNLM"/>
    </source>
</evidence>
<dbReference type="InterPro" id="IPR024957">
    <property type="entry name" value="Cep57_MT-bd_dom"/>
</dbReference>
<dbReference type="InterPro" id="IPR025925">
    <property type="entry name" value="PPC89_CLD"/>
</dbReference>
<evidence type="ECO:0000313" key="7">
    <source>
        <dbReference type="Proteomes" id="UP000298327"/>
    </source>
</evidence>
<accession>A0A4Y9Z737</accession>
<feature type="region of interest" description="Disordered" evidence="3">
    <location>
        <begin position="516"/>
        <end position="536"/>
    </location>
</feature>
<gene>
    <name evidence="6" type="ORF">EVG20_g2673</name>
</gene>
<feature type="compositionally biased region" description="Basic and acidic residues" evidence="3">
    <location>
        <begin position="656"/>
        <end position="670"/>
    </location>
</feature>
<feature type="domain" description="PPC89 centrosome localisation" evidence="5">
    <location>
        <begin position="550"/>
        <end position="625"/>
    </location>
</feature>
<feature type="domain" description="Cep57 centrosome microtubule-binding" evidence="4">
    <location>
        <begin position="994"/>
        <end position="1068"/>
    </location>
</feature>
<feature type="compositionally biased region" description="Polar residues" evidence="3">
    <location>
        <begin position="705"/>
        <end position="722"/>
    </location>
</feature>
<proteinExistence type="predicted"/>
<evidence type="ECO:0000256" key="2">
    <source>
        <dbReference type="ARBA" id="ARBA00022490"/>
    </source>
</evidence>
<dbReference type="Proteomes" id="UP000298327">
    <property type="component" value="Unassembled WGS sequence"/>
</dbReference>
<feature type="compositionally biased region" description="Low complexity" evidence="3">
    <location>
        <begin position="744"/>
        <end position="759"/>
    </location>
</feature>
<feature type="region of interest" description="Disordered" evidence="3">
    <location>
        <begin position="357"/>
        <end position="379"/>
    </location>
</feature>
<dbReference type="EMBL" id="SEOQ01000108">
    <property type="protein sequence ID" value="TFY70332.1"/>
    <property type="molecule type" value="Genomic_DNA"/>
</dbReference>
<protein>
    <recommendedName>
        <fullName evidence="8">Cep57 centrosome microtubule-binding domain-containing protein</fullName>
    </recommendedName>
</protein>
<name>A0A4Y9Z737_9AGAM</name>
<dbReference type="Pfam" id="PF06657">
    <property type="entry name" value="Cep57_MT_bd"/>
    <property type="match status" value="1"/>
</dbReference>
<feature type="compositionally biased region" description="Basic and acidic residues" evidence="3">
    <location>
        <begin position="516"/>
        <end position="527"/>
    </location>
</feature>
<dbReference type="GO" id="GO:0008017">
    <property type="term" value="F:microtubule binding"/>
    <property type="evidence" value="ECO:0007669"/>
    <property type="project" value="InterPro"/>
</dbReference>
<comment type="subcellular location">
    <subcellularLocation>
        <location evidence="1">Cytoplasm</location>
    </subcellularLocation>
</comment>
<evidence type="ECO:0000259" key="4">
    <source>
        <dbReference type="Pfam" id="PF06657"/>
    </source>
</evidence>
<evidence type="ECO:0000259" key="5">
    <source>
        <dbReference type="Pfam" id="PF14197"/>
    </source>
</evidence>
<feature type="region of interest" description="Disordered" evidence="3">
    <location>
        <begin position="624"/>
        <end position="891"/>
    </location>
</feature>
<sequence>MPSTARSSQRSFDINILGDELEQSRIALEHNLQHTDLSLHLSSAPDADNDDYSIEYPRHHSGPDPSFSAFHSVDRDERSFVSEEGLSHLHAWSYRTGDEEDGIHPFAGGETFSTAAHHASALTLSAGLGGRGHRRDISLSGAEYDPDRPLQDLVAHVDSRFSLLEGENTRSRGHLSSHVPFDPVIGDNTAQIDNALSSRLSGAALPRSPQSSSSSNSGSEPETPDPTSPSSRPKLSDALSHLTFSPKRPRSPAIASANSRSSSPALSLNRSYRSRESNSVRLKRHRRAPPVQAPAPYKPKAAVMQDEEPTPRARKMHSSGLPQPAITVRPPTPSTANSKFTKLARGIAHEIGIEQSRWNPSRDKDFDPDSVEGEIGARAHSTIREKPKLKPVSGGQFNARPPFDKPNVSSRWHGSSAPVHLPDVTGLTSAIASPAKGGMQYYEYEDDDDEYGDGKARLLATLTVVQQKLAHLDAENGTSRRRMRELELELEACKQEVMRERERVIRHEEMLAKHMRESETARFERGRASAQDNAADRQRYKKAVEEKKALEALINTLHTHMSRLTSELAAHQTLLDELRSVREADSHTLREKVHEVDRLRNEVEKVAGEVEVLKGVVEEGLRERRERSQVHIQPVVDLHDPQQNQRTGQEPEEPEEQHLEDKRQDCHQDDSTDTEEDMELASPATSLIPELPEGRRIGVDRTMQTDHATAGTSQLVGSTSRRFINDTELERISTEMEERRSERSASQASTPSNSLSRSHSSYRERESQSRSTRSASLASSVSATDRSASRSSLYRPASEDGRTGLPRVQASSPVPPPTKASQRLRRHFSSPSAAELEHNRGSRPPAPIPAQASGDHVRDDSRPTRKSKPSQRKRNAQEPKPASTPFPQIRGENLERLFFSAPEHNVKTCRVCSRRRRPESPTVEALQRPLWYPASRGREVRVEDMRQADDDEGFAEGSDDGNLYETHDSGKGKGRDTAAPQAENLEFLRKDGSKDRLPPQTVLVRVLRELEDDFTHYKGIYTELADQYKLMDPASNVVKRNVLAEHLREVIDVLEQKVGDQIASLYDLLTFEDKPVSQSVVPDKSGKQRQPSESAAGPSGVGRDHIVKKHIVIPI</sequence>
<feature type="compositionally biased region" description="Basic and acidic residues" evidence="3">
    <location>
        <begin position="965"/>
        <end position="976"/>
    </location>
</feature>
<dbReference type="Pfam" id="PF14197">
    <property type="entry name" value="Cep57_CLD_2"/>
    <property type="match status" value="1"/>
</dbReference>
<feature type="region of interest" description="Disordered" evidence="3">
    <location>
        <begin position="951"/>
        <end position="980"/>
    </location>
</feature>
<feature type="region of interest" description="Disordered" evidence="3">
    <location>
        <begin position="41"/>
        <end position="69"/>
    </location>
</feature>
<comment type="caution">
    <text evidence="6">The sequence shown here is derived from an EMBL/GenBank/DDBJ whole genome shotgun (WGS) entry which is preliminary data.</text>
</comment>
<feature type="compositionally biased region" description="Low complexity" evidence="3">
    <location>
        <begin position="208"/>
        <end position="221"/>
    </location>
</feature>